<keyword evidence="5" id="KW-0349">Heme</keyword>
<keyword evidence="5" id="KW-0560">Oxidoreductase</keyword>
<sequence>MEIDASLCNYLVAAFILLCFSFYHWYQRPKRFPPGPRGIPVLGVLPFLGRWIERKLYQWSREYGPVMAVRLGRKDMIVLSDYDVINQAFVKQGQKFSGRRHLSFYPPSHEKYGLVFLDYGPLFKSQRKFGVATLSGLGVGNSSMETRVKEETFYLNEAIRSKHGKTFDISKLLSKAIANNICSVTFGMRYDYDDTKFLEIIDTVLNDLWSISLYSRFHDPQVNTAFRSFSFEPKFRFIPPFRAGYQKFMSDLEFVKASLGQIIDEHDATFDGKNLRDFVDAFLKQIKAGKKEFTRKQLVGYMRDLLVAGTDTSSSTLLWAALCLLHFPDAQQKLYDEIKDIIGSEGSVSASHTTMMPYTNAFIQEVFRFRTLAPLGIIHKTNEDAELSGYVIPRNTAVIINIWAVHNDPDYWKDPGTFRPERFIDENGDFVKSNRVIPFSVGMRRCLGEQLARMEIFIFLVSLLQKFEFLPDEDESLPPLDYPSRASAFVPHPFKMIARER</sequence>
<dbReference type="Proteomes" id="UP001642483">
    <property type="component" value="Unassembled WGS sequence"/>
</dbReference>
<dbReference type="PRINTS" id="PR00463">
    <property type="entry name" value="EP450I"/>
</dbReference>
<keyword evidence="3 5" id="KW-0479">Metal-binding</keyword>
<organism evidence="7 8">
    <name type="scientific">Clavelina lepadiformis</name>
    <name type="common">Light-bulb sea squirt</name>
    <name type="synonym">Ascidia lepadiformis</name>
    <dbReference type="NCBI Taxonomy" id="159417"/>
    <lineage>
        <taxon>Eukaryota</taxon>
        <taxon>Metazoa</taxon>
        <taxon>Chordata</taxon>
        <taxon>Tunicata</taxon>
        <taxon>Ascidiacea</taxon>
        <taxon>Aplousobranchia</taxon>
        <taxon>Clavelinidae</taxon>
        <taxon>Clavelina</taxon>
    </lineage>
</organism>
<keyword evidence="4 5" id="KW-0408">Iron</keyword>
<keyword evidence="5" id="KW-0503">Monooxygenase</keyword>
<evidence type="ECO:0000256" key="1">
    <source>
        <dbReference type="ARBA" id="ARBA00001971"/>
    </source>
</evidence>
<dbReference type="InterPro" id="IPR001128">
    <property type="entry name" value="Cyt_P450"/>
</dbReference>
<keyword evidence="6" id="KW-0812">Transmembrane</keyword>
<dbReference type="Pfam" id="PF00067">
    <property type="entry name" value="p450"/>
    <property type="match status" value="1"/>
</dbReference>
<evidence type="ECO:0000256" key="3">
    <source>
        <dbReference type="ARBA" id="ARBA00022723"/>
    </source>
</evidence>
<dbReference type="InterPro" id="IPR050182">
    <property type="entry name" value="Cytochrome_P450_fam2"/>
</dbReference>
<gene>
    <name evidence="7" type="ORF">CVLEPA_LOCUS18308</name>
</gene>
<dbReference type="PANTHER" id="PTHR24300">
    <property type="entry name" value="CYTOCHROME P450 508A4-RELATED"/>
    <property type="match status" value="1"/>
</dbReference>
<keyword evidence="6" id="KW-0472">Membrane</keyword>
<comment type="caution">
    <text evidence="7">The sequence shown here is derived from an EMBL/GenBank/DDBJ whole genome shotgun (WGS) entry which is preliminary data.</text>
</comment>
<evidence type="ECO:0000256" key="4">
    <source>
        <dbReference type="ARBA" id="ARBA00023004"/>
    </source>
</evidence>
<proteinExistence type="inferred from homology"/>
<dbReference type="EMBL" id="CAWYQH010000102">
    <property type="protein sequence ID" value="CAK8686366.1"/>
    <property type="molecule type" value="Genomic_DNA"/>
</dbReference>
<dbReference type="InterPro" id="IPR036396">
    <property type="entry name" value="Cyt_P450_sf"/>
</dbReference>
<evidence type="ECO:0008006" key="9">
    <source>
        <dbReference type="Google" id="ProtNLM"/>
    </source>
</evidence>
<comment type="cofactor">
    <cofactor evidence="1">
        <name>heme</name>
        <dbReference type="ChEBI" id="CHEBI:30413"/>
    </cofactor>
</comment>
<protein>
    <recommendedName>
        <fullName evidence="9">Cytochrome P450</fullName>
    </recommendedName>
</protein>
<dbReference type="PRINTS" id="PR00385">
    <property type="entry name" value="P450"/>
</dbReference>
<evidence type="ECO:0000256" key="2">
    <source>
        <dbReference type="ARBA" id="ARBA00010617"/>
    </source>
</evidence>
<dbReference type="InterPro" id="IPR002401">
    <property type="entry name" value="Cyt_P450_E_grp-I"/>
</dbReference>
<dbReference type="InterPro" id="IPR017972">
    <property type="entry name" value="Cyt_P450_CS"/>
</dbReference>
<keyword evidence="6" id="KW-1133">Transmembrane helix</keyword>
<comment type="similarity">
    <text evidence="2 5">Belongs to the cytochrome P450 family.</text>
</comment>
<accession>A0ABP0G3E2</accession>
<reference evidence="7 8" key="1">
    <citation type="submission" date="2024-02" db="EMBL/GenBank/DDBJ databases">
        <authorList>
            <person name="Daric V."/>
            <person name="Darras S."/>
        </authorList>
    </citation>
    <scope>NUCLEOTIDE SEQUENCE [LARGE SCALE GENOMIC DNA]</scope>
</reference>
<dbReference type="PROSITE" id="PS00086">
    <property type="entry name" value="CYTOCHROME_P450"/>
    <property type="match status" value="1"/>
</dbReference>
<dbReference type="Gene3D" id="1.10.630.10">
    <property type="entry name" value="Cytochrome P450"/>
    <property type="match status" value="1"/>
</dbReference>
<name>A0ABP0G3E2_CLALP</name>
<evidence type="ECO:0000256" key="6">
    <source>
        <dbReference type="SAM" id="Phobius"/>
    </source>
</evidence>
<dbReference type="PANTHER" id="PTHR24300:SF397">
    <property type="entry name" value="CYTOCHROME P450 2U1"/>
    <property type="match status" value="1"/>
</dbReference>
<evidence type="ECO:0000313" key="8">
    <source>
        <dbReference type="Proteomes" id="UP001642483"/>
    </source>
</evidence>
<evidence type="ECO:0000313" key="7">
    <source>
        <dbReference type="EMBL" id="CAK8686366.1"/>
    </source>
</evidence>
<evidence type="ECO:0000256" key="5">
    <source>
        <dbReference type="RuleBase" id="RU000461"/>
    </source>
</evidence>
<feature type="transmembrane region" description="Helical" evidence="6">
    <location>
        <begin position="7"/>
        <end position="26"/>
    </location>
</feature>
<keyword evidence="8" id="KW-1185">Reference proteome</keyword>
<dbReference type="SUPFAM" id="SSF48264">
    <property type="entry name" value="Cytochrome P450"/>
    <property type="match status" value="1"/>
</dbReference>